<gene>
    <name evidence="3" type="ORF">CHLNCDRAFT_57844</name>
</gene>
<sequence length="269" mass="29041">MAARVALSACSRRPVPFTGAKSQHRKHCRLTVAATQAADGGSGTGGSGGSSSEVADQRQQQEVQPPRRRELLLSSVQLAVLGAMPGSEDGRTILNSVLGAYGLPQLKATPGFRVFDDPEEPFTFDYPASWVRRKNTLRQGIIISDFNTADKMSLEVFPQPPAGASLAEAAVLKLINPAAEVGGNSRLELPPASRIRSEARELGGKAYTYLAFPSETITRSGYQVRRRHVAVAATRRGSVYVLGCSARSDQYDAAKERLFQHVVDSFRLL</sequence>
<evidence type="ECO:0000313" key="3">
    <source>
        <dbReference type="EMBL" id="EFN55497.1"/>
    </source>
</evidence>
<dbReference type="PANTHER" id="PTHR31407">
    <property type="match status" value="1"/>
</dbReference>
<dbReference type="RefSeq" id="XP_005847599.1">
    <property type="nucleotide sequence ID" value="XM_005847537.1"/>
</dbReference>
<dbReference type="InParanoid" id="E1ZFG5"/>
<dbReference type="EMBL" id="GL433844">
    <property type="protein sequence ID" value="EFN55497.1"/>
    <property type="molecule type" value="Genomic_DNA"/>
</dbReference>
<feature type="compositionally biased region" description="Gly residues" evidence="1">
    <location>
        <begin position="40"/>
        <end position="49"/>
    </location>
</feature>
<dbReference type="OrthoDB" id="506760at2759"/>
<protein>
    <submittedName>
        <fullName evidence="3">Expressed protein</fullName>
    </submittedName>
</protein>
<dbReference type="eggNOG" id="ENOG502SPE2">
    <property type="taxonomic scope" value="Eukaryota"/>
</dbReference>
<feature type="domain" description="PsbP C-terminal" evidence="2">
    <location>
        <begin position="111"/>
        <end position="267"/>
    </location>
</feature>
<proteinExistence type="predicted"/>
<dbReference type="KEGG" id="cvr:CHLNCDRAFT_57844"/>
<dbReference type="GO" id="GO:0005509">
    <property type="term" value="F:calcium ion binding"/>
    <property type="evidence" value="ECO:0007669"/>
    <property type="project" value="InterPro"/>
</dbReference>
<organism evidence="4">
    <name type="scientific">Chlorella variabilis</name>
    <name type="common">Green alga</name>
    <dbReference type="NCBI Taxonomy" id="554065"/>
    <lineage>
        <taxon>Eukaryota</taxon>
        <taxon>Viridiplantae</taxon>
        <taxon>Chlorophyta</taxon>
        <taxon>core chlorophytes</taxon>
        <taxon>Trebouxiophyceae</taxon>
        <taxon>Chlorellales</taxon>
        <taxon>Chlorellaceae</taxon>
        <taxon>Chlorella clade</taxon>
        <taxon>Chlorella</taxon>
    </lineage>
</organism>
<evidence type="ECO:0000259" key="2">
    <source>
        <dbReference type="Pfam" id="PF01789"/>
    </source>
</evidence>
<dbReference type="OMA" id="YITFPSE"/>
<keyword evidence="4" id="KW-1185">Reference proteome</keyword>
<dbReference type="SUPFAM" id="SSF55724">
    <property type="entry name" value="Mog1p/PsbP-like"/>
    <property type="match status" value="1"/>
</dbReference>
<evidence type="ECO:0000256" key="1">
    <source>
        <dbReference type="SAM" id="MobiDB-lite"/>
    </source>
</evidence>
<feature type="region of interest" description="Disordered" evidence="1">
    <location>
        <begin position="1"/>
        <end position="67"/>
    </location>
</feature>
<name>E1ZFG5_CHLVA</name>
<dbReference type="STRING" id="554065.E1ZFG5"/>
<accession>E1ZFG5</accession>
<dbReference type="GO" id="GO:0009654">
    <property type="term" value="C:photosystem II oxygen evolving complex"/>
    <property type="evidence" value="ECO:0007669"/>
    <property type="project" value="InterPro"/>
</dbReference>
<dbReference type="GO" id="GO:0015979">
    <property type="term" value="P:photosynthesis"/>
    <property type="evidence" value="ECO:0007669"/>
    <property type="project" value="InterPro"/>
</dbReference>
<dbReference type="Pfam" id="PF01789">
    <property type="entry name" value="PsbP"/>
    <property type="match status" value="1"/>
</dbReference>
<dbReference type="Proteomes" id="UP000008141">
    <property type="component" value="Unassembled WGS sequence"/>
</dbReference>
<reference evidence="3 4" key="1">
    <citation type="journal article" date="2010" name="Plant Cell">
        <title>The Chlorella variabilis NC64A genome reveals adaptation to photosymbiosis, coevolution with viruses, and cryptic sex.</title>
        <authorList>
            <person name="Blanc G."/>
            <person name="Duncan G."/>
            <person name="Agarkova I."/>
            <person name="Borodovsky M."/>
            <person name="Gurnon J."/>
            <person name="Kuo A."/>
            <person name="Lindquist E."/>
            <person name="Lucas S."/>
            <person name="Pangilinan J."/>
            <person name="Polle J."/>
            <person name="Salamov A."/>
            <person name="Terry A."/>
            <person name="Yamada T."/>
            <person name="Dunigan D.D."/>
            <person name="Grigoriev I.V."/>
            <person name="Claverie J.M."/>
            <person name="Van Etten J.L."/>
        </authorList>
    </citation>
    <scope>NUCLEOTIDE SEQUENCE [LARGE SCALE GENOMIC DNA]</scope>
    <source>
        <strain evidence="3 4">NC64A</strain>
    </source>
</reference>
<dbReference type="Gene3D" id="3.40.1000.10">
    <property type="entry name" value="Mog1/PsbP, alpha/beta/alpha sandwich"/>
    <property type="match status" value="1"/>
</dbReference>
<dbReference type="AlphaFoldDB" id="E1ZFG5"/>
<dbReference type="GO" id="GO:0019898">
    <property type="term" value="C:extrinsic component of membrane"/>
    <property type="evidence" value="ECO:0007669"/>
    <property type="project" value="InterPro"/>
</dbReference>
<evidence type="ECO:0000313" key="4">
    <source>
        <dbReference type="Proteomes" id="UP000008141"/>
    </source>
</evidence>
<dbReference type="InterPro" id="IPR016123">
    <property type="entry name" value="Mog1/PsbP_a/b/a-sand"/>
</dbReference>
<dbReference type="InterPro" id="IPR002683">
    <property type="entry name" value="PsbP_C"/>
</dbReference>
<dbReference type="PANTHER" id="PTHR31407:SF4">
    <property type="entry name" value="PSBP-LIKE PROTEIN 1, CHLOROPLASTIC"/>
    <property type="match status" value="1"/>
</dbReference>
<dbReference type="GeneID" id="17355096"/>